<protein>
    <recommendedName>
        <fullName evidence="3">Integral membrane protein</fullName>
    </recommendedName>
</protein>
<dbReference type="AlphaFoldDB" id="A0AAU2VNM4"/>
<keyword evidence="1" id="KW-0472">Membrane</keyword>
<name>A0AAU2VNM4_9ACTN</name>
<accession>A0AAU2VNM4</accession>
<sequence>MSAVVRRPVAFISAIVLVAEAVGVVIVNGVMATFVKNQDMSLAGTDPDVMANGAWVLGGISGLFLLLCGVLLLLTGIRDRAPGRIARVVLIGCAVIHGVLGALAVGLIGWTAFVSMMVVLGLIVLTLVAYGPGREEPAAGADAEKPVAPAPA</sequence>
<feature type="transmembrane region" description="Helical" evidence="1">
    <location>
        <begin position="9"/>
        <end position="34"/>
    </location>
</feature>
<feature type="transmembrane region" description="Helical" evidence="1">
    <location>
        <begin position="85"/>
        <end position="104"/>
    </location>
</feature>
<gene>
    <name evidence="2" type="ORF">OG398_13395</name>
</gene>
<dbReference type="EMBL" id="CP108313">
    <property type="protein sequence ID" value="WTW69193.1"/>
    <property type="molecule type" value="Genomic_DNA"/>
</dbReference>
<evidence type="ECO:0008006" key="3">
    <source>
        <dbReference type="Google" id="ProtNLM"/>
    </source>
</evidence>
<reference evidence="2" key="1">
    <citation type="submission" date="2022-10" db="EMBL/GenBank/DDBJ databases">
        <title>The complete genomes of actinobacterial strains from the NBC collection.</title>
        <authorList>
            <person name="Joergensen T.S."/>
            <person name="Alvarez Arevalo M."/>
            <person name="Sterndorff E.B."/>
            <person name="Faurdal D."/>
            <person name="Vuksanovic O."/>
            <person name="Mourched A.-S."/>
            <person name="Charusanti P."/>
            <person name="Shaw S."/>
            <person name="Blin K."/>
            <person name="Weber T."/>
        </authorList>
    </citation>
    <scope>NUCLEOTIDE SEQUENCE</scope>
    <source>
        <strain evidence="2">NBC_00008</strain>
    </source>
</reference>
<proteinExistence type="predicted"/>
<evidence type="ECO:0000256" key="1">
    <source>
        <dbReference type="SAM" id="Phobius"/>
    </source>
</evidence>
<keyword evidence="1" id="KW-1133">Transmembrane helix</keyword>
<organism evidence="2">
    <name type="scientific">Streptomyces sp. NBC_00008</name>
    <dbReference type="NCBI Taxonomy" id="2903610"/>
    <lineage>
        <taxon>Bacteria</taxon>
        <taxon>Bacillati</taxon>
        <taxon>Actinomycetota</taxon>
        <taxon>Actinomycetes</taxon>
        <taxon>Kitasatosporales</taxon>
        <taxon>Streptomycetaceae</taxon>
        <taxon>Streptomyces</taxon>
    </lineage>
</organism>
<keyword evidence="1" id="KW-0812">Transmembrane</keyword>
<feature type="transmembrane region" description="Helical" evidence="1">
    <location>
        <begin position="110"/>
        <end position="130"/>
    </location>
</feature>
<feature type="transmembrane region" description="Helical" evidence="1">
    <location>
        <begin position="54"/>
        <end position="73"/>
    </location>
</feature>
<evidence type="ECO:0000313" key="2">
    <source>
        <dbReference type="EMBL" id="WTW69193.1"/>
    </source>
</evidence>